<dbReference type="EMBL" id="JAMXLR010000092">
    <property type="protein sequence ID" value="MCO6047673.1"/>
    <property type="molecule type" value="Genomic_DNA"/>
</dbReference>
<protein>
    <submittedName>
        <fullName evidence="1">Uncharacterized protein</fullName>
    </submittedName>
</protein>
<sequence length="146" mass="15968">MGFTIYYRSAEVVDEATTTAVKQRASSLSANRSWLSCEPLSFWATDDDHLEGGSKPNFMPDADPVAVAESEGMADGTAVDLLDVLCQLSQEFGITWEMSHDGEEGTVGYIRDGVCDAEVKLRVETFAQMSGNMEDFLGGLMDDFEM</sequence>
<keyword evidence="2" id="KW-1185">Reference proteome</keyword>
<accession>A0A9X2FG41</accession>
<dbReference type="Proteomes" id="UP001155241">
    <property type="component" value="Unassembled WGS sequence"/>
</dbReference>
<evidence type="ECO:0000313" key="2">
    <source>
        <dbReference type="Proteomes" id="UP001155241"/>
    </source>
</evidence>
<evidence type="ECO:0000313" key="1">
    <source>
        <dbReference type="EMBL" id="MCO6047673.1"/>
    </source>
</evidence>
<reference evidence="1" key="1">
    <citation type="submission" date="2022-06" db="EMBL/GenBank/DDBJ databases">
        <title>Aeoliella straminimaris, a novel planctomycete from sediments.</title>
        <authorList>
            <person name="Vitorino I.R."/>
            <person name="Lage O.M."/>
        </authorList>
    </citation>
    <scope>NUCLEOTIDE SEQUENCE</scope>
    <source>
        <strain evidence="1">ICT_H6.2</strain>
    </source>
</reference>
<proteinExistence type="predicted"/>
<organism evidence="1 2">
    <name type="scientific">Aeoliella straminimaris</name>
    <dbReference type="NCBI Taxonomy" id="2954799"/>
    <lineage>
        <taxon>Bacteria</taxon>
        <taxon>Pseudomonadati</taxon>
        <taxon>Planctomycetota</taxon>
        <taxon>Planctomycetia</taxon>
        <taxon>Pirellulales</taxon>
        <taxon>Lacipirellulaceae</taxon>
        <taxon>Aeoliella</taxon>
    </lineage>
</organism>
<dbReference type="RefSeq" id="WP_252855783.1">
    <property type="nucleotide sequence ID" value="NZ_JAMXLR010000092.1"/>
</dbReference>
<dbReference type="AlphaFoldDB" id="A0A9X2FG41"/>
<name>A0A9X2FG41_9BACT</name>
<gene>
    <name evidence="1" type="ORF">NG895_27535</name>
</gene>
<comment type="caution">
    <text evidence="1">The sequence shown here is derived from an EMBL/GenBank/DDBJ whole genome shotgun (WGS) entry which is preliminary data.</text>
</comment>